<evidence type="ECO:0000313" key="3">
    <source>
        <dbReference type="Proteomes" id="UP000757435"/>
    </source>
</evidence>
<proteinExistence type="predicted"/>
<dbReference type="InterPro" id="IPR036388">
    <property type="entry name" value="WH-like_DNA-bd_sf"/>
</dbReference>
<reference evidence="2" key="2">
    <citation type="journal article" date="2022" name="Microbiol. Resour. Announc.">
        <title>Metagenome Sequencing to Explore Phylogenomics of Terrestrial Cyanobacteria.</title>
        <authorList>
            <person name="Ward R.D."/>
            <person name="Stajich J.E."/>
            <person name="Johansen J.R."/>
            <person name="Huntemann M."/>
            <person name="Clum A."/>
            <person name="Foster B."/>
            <person name="Foster B."/>
            <person name="Roux S."/>
            <person name="Palaniappan K."/>
            <person name="Varghese N."/>
            <person name="Mukherjee S."/>
            <person name="Reddy T.B.K."/>
            <person name="Daum C."/>
            <person name="Copeland A."/>
            <person name="Chen I.A."/>
            <person name="Ivanova N.N."/>
            <person name="Kyrpides N.C."/>
            <person name="Shapiro N."/>
            <person name="Eloe-Fadrosh E.A."/>
            <person name="Pietrasiak N."/>
        </authorList>
    </citation>
    <scope>NUCLEOTIDE SEQUENCE</scope>
    <source>
        <strain evidence="2">UHER 2000/2452</strain>
    </source>
</reference>
<dbReference type="Pfam" id="PF03551">
    <property type="entry name" value="PadR"/>
    <property type="match status" value="1"/>
</dbReference>
<feature type="domain" description="Transcription regulator PadR N-terminal" evidence="1">
    <location>
        <begin position="47"/>
        <end position="115"/>
    </location>
</feature>
<dbReference type="InterPro" id="IPR011991">
    <property type="entry name" value="ArsR-like_HTH"/>
</dbReference>
<dbReference type="PANTHER" id="PTHR43252:SF2">
    <property type="entry name" value="TRANSCRIPTION REGULATOR, PADR-LIKE FAMILY"/>
    <property type="match status" value="1"/>
</dbReference>
<dbReference type="SUPFAM" id="SSF46785">
    <property type="entry name" value="Winged helix' DNA-binding domain"/>
    <property type="match status" value="1"/>
</dbReference>
<accession>A0A951Q7A3</accession>
<dbReference type="InterPro" id="IPR005149">
    <property type="entry name" value="Tscrpt_reg_PadR_N"/>
</dbReference>
<gene>
    <name evidence="2" type="ORF">KME15_05345</name>
</gene>
<protein>
    <submittedName>
        <fullName evidence="2">PadR family transcriptional regulator</fullName>
    </submittedName>
</protein>
<dbReference type="EMBL" id="JAHHHD010000004">
    <property type="protein sequence ID" value="MBW4658077.1"/>
    <property type="molecule type" value="Genomic_DNA"/>
</dbReference>
<dbReference type="InterPro" id="IPR036390">
    <property type="entry name" value="WH_DNA-bd_sf"/>
</dbReference>
<evidence type="ECO:0000259" key="1">
    <source>
        <dbReference type="Pfam" id="PF03551"/>
    </source>
</evidence>
<sequence length="200" mass="22802">MEKIFCDASPFLSTFLISRHSGKGQFGGEGRFKGKGGIRRGEARYVILDALRDRPKHGYEIIKTLEERSSGQYAPSPGTVYPTLQYLEDRGLVRTVQEATKRVYHLTEAGQTELDTHAEEINAFWTQFAVADTSPAEIRFLQDELDLLTQTVWGGLRSAQQDEAQRDDALIRRVRQAVENCRNEIRRILTEPDRSLEKTE</sequence>
<dbReference type="Gene3D" id="1.10.10.10">
    <property type="entry name" value="Winged helix-like DNA-binding domain superfamily/Winged helix DNA-binding domain"/>
    <property type="match status" value="1"/>
</dbReference>
<dbReference type="AlphaFoldDB" id="A0A951Q7A3"/>
<reference evidence="2" key="1">
    <citation type="submission" date="2021-05" db="EMBL/GenBank/DDBJ databases">
        <authorList>
            <person name="Pietrasiak N."/>
            <person name="Ward R."/>
            <person name="Stajich J.E."/>
            <person name="Kurbessoian T."/>
        </authorList>
    </citation>
    <scope>NUCLEOTIDE SEQUENCE</scope>
    <source>
        <strain evidence="2">UHER 2000/2452</strain>
    </source>
</reference>
<organism evidence="2 3">
    <name type="scientific">Drouetiella hepatica Uher 2000/2452</name>
    <dbReference type="NCBI Taxonomy" id="904376"/>
    <lineage>
        <taxon>Bacteria</taxon>
        <taxon>Bacillati</taxon>
        <taxon>Cyanobacteriota</taxon>
        <taxon>Cyanophyceae</taxon>
        <taxon>Oculatellales</taxon>
        <taxon>Oculatellaceae</taxon>
        <taxon>Drouetiella</taxon>
    </lineage>
</organism>
<comment type="caution">
    <text evidence="2">The sequence shown here is derived from an EMBL/GenBank/DDBJ whole genome shotgun (WGS) entry which is preliminary data.</text>
</comment>
<name>A0A951Q7A3_9CYAN</name>
<evidence type="ECO:0000313" key="2">
    <source>
        <dbReference type="EMBL" id="MBW4658077.1"/>
    </source>
</evidence>
<dbReference type="PANTHER" id="PTHR43252">
    <property type="entry name" value="TRANSCRIPTIONAL REGULATOR YQJI"/>
    <property type="match status" value="1"/>
</dbReference>
<dbReference type="Proteomes" id="UP000757435">
    <property type="component" value="Unassembled WGS sequence"/>
</dbReference>
<dbReference type="CDD" id="cd00090">
    <property type="entry name" value="HTH_ARSR"/>
    <property type="match status" value="1"/>
</dbReference>